<dbReference type="SUPFAM" id="SSF69593">
    <property type="entry name" value="Glycerol-3-phosphate (1)-acyltransferase"/>
    <property type="match status" value="1"/>
</dbReference>
<proteinExistence type="predicted"/>
<keyword evidence="5" id="KW-1185">Reference proteome</keyword>
<evidence type="ECO:0000256" key="1">
    <source>
        <dbReference type="ARBA" id="ARBA00022679"/>
    </source>
</evidence>
<reference evidence="5" key="1">
    <citation type="journal article" date="2019" name="Int. J. Syst. Evol. Microbiol.">
        <title>The Global Catalogue of Microorganisms (GCM) 10K type strain sequencing project: providing services to taxonomists for standard genome sequencing and annotation.</title>
        <authorList>
            <consortium name="The Broad Institute Genomics Platform"/>
            <consortium name="The Broad Institute Genome Sequencing Center for Infectious Disease"/>
            <person name="Wu L."/>
            <person name="Ma J."/>
        </authorList>
    </citation>
    <scope>NUCLEOTIDE SEQUENCE [LARGE SCALE GENOMIC DNA]</scope>
    <source>
        <strain evidence="5">JCM 17138</strain>
    </source>
</reference>
<dbReference type="CDD" id="cd07989">
    <property type="entry name" value="LPLAT_AGPAT-like"/>
    <property type="match status" value="1"/>
</dbReference>
<evidence type="ECO:0000259" key="3">
    <source>
        <dbReference type="SMART" id="SM00563"/>
    </source>
</evidence>
<dbReference type="Pfam" id="PF01553">
    <property type="entry name" value="Acyltransferase"/>
    <property type="match status" value="1"/>
</dbReference>
<organism evidence="4 5">
    <name type="scientific">Streptomyces coacervatus</name>
    <dbReference type="NCBI Taxonomy" id="647381"/>
    <lineage>
        <taxon>Bacteria</taxon>
        <taxon>Bacillati</taxon>
        <taxon>Actinomycetota</taxon>
        <taxon>Actinomycetes</taxon>
        <taxon>Kitasatosporales</taxon>
        <taxon>Streptomycetaceae</taxon>
        <taxon>Streptomyces</taxon>
    </lineage>
</organism>
<dbReference type="InterPro" id="IPR002123">
    <property type="entry name" value="Plipid/glycerol_acylTrfase"/>
</dbReference>
<name>A0ABP7IQW1_9ACTN</name>
<dbReference type="EMBL" id="BAABDE010000025">
    <property type="protein sequence ID" value="GAA3824700.1"/>
    <property type="molecule type" value="Genomic_DNA"/>
</dbReference>
<keyword evidence="1" id="KW-0808">Transferase</keyword>
<keyword evidence="2" id="KW-0012">Acyltransferase</keyword>
<dbReference type="Gene3D" id="1.25.40.10">
    <property type="entry name" value="Tetratricopeptide repeat domain"/>
    <property type="match status" value="1"/>
</dbReference>
<dbReference type="Proteomes" id="UP001501009">
    <property type="component" value="Unassembled WGS sequence"/>
</dbReference>
<evidence type="ECO:0000313" key="4">
    <source>
        <dbReference type="EMBL" id="GAA3824700.1"/>
    </source>
</evidence>
<dbReference type="PANTHER" id="PTHR10434">
    <property type="entry name" value="1-ACYL-SN-GLYCEROL-3-PHOSPHATE ACYLTRANSFERASE"/>
    <property type="match status" value="1"/>
</dbReference>
<evidence type="ECO:0000313" key="5">
    <source>
        <dbReference type="Proteomes" id="UP001501009"/>
    </source>
</evidence>
<comment type="caution">
    <text evidence="4">The sequence shown here is derived from an EMBL/GenBank/DDBJ whole genome shotgun (WGS) entry which is preliminary data.</text>
</comment>
<protein>
    <recommendedName>
        <fullName evidence="3">Phospholipid/glycerol acyltransferase domain-containing protein</fullName>
    </recommendedName>
</protein>
<gene>
    <name evidence="4" type="ORF">GCM10022403_067640</name>
</gene>
<dbReference type="SMART" id="SM00563">
    <property type="entry name" value="PlsC"/>
    <property type="match status" value="1"/>
</dbReference>
<evidence type="ECO:0000256" key="2">
    <source>
        <dbReference type="ARBA" id="ARBA00023315"/>
    </source>
</evidence>
<accession>A0ABP7IQW1</accession>
<dbReference type="SUPFAM" id="SSF48452">
    <property type="entry name" value="TPR-like"/>
    <property type="match status" value="1"/>
</dbReference>
<sequence length="412" mass="44602">MSRLPRLMAGASNAVTRPAVVHRYLAGVEGVRHVPRTGPFVLVPNHSSFADHLVLDALLTVLRDTPSFYLTKAESFTHPLRSRWTEGMGGIPVDRDRPGRELLASVDRVFGSGSALVVYPEGTRGPGWPLLPFKDGAFRFADRAGVPVIPVGMWGTADILPKGAVVPRPARARVVFGAPLAADPALPRPRRIAAVTEQARDAVTELTEAARRPTRDRDREAAQQLADRAEDVLETMLSRTDRLPAAQRRKQARILLGLARLSDPGNLDSLVTRARLAGLRALEAPAPVRPALLGSVRRPAEQALAEDPNHVMARYVLGRWHLMTPRLLGGRHEEGVHHLREAARLGAADTRFPMAYAEALMAGGHDDEAACVLRGVLDSPAPDIRTADRRRRAAAHYATLAVLDGPNSPTGG</sequence>
<dbReference type="PANTHER" id="PTHR10434:SF11">
    <property type="entry name" value="1-ACYL-SN-GLYCEROL-3-PHOSPHATE ACYLTRANSFERASE"/>
    <property type="match status" value="1"/>
</dbReference>
<feature type="domain" description="Phospholipid/glycerol acyltransferase" evidence="3">
    <location>
        <begin position="40"/>
        <end position="156"/>
    </location>
</feature>
<dbReference type="InterPro" id="IPR011990">
    <property type="entry name" value="TPR-like_helical_dom_sf"/>
</dbReference>